<evidence type="ECO:0000259" key="5">
    <source>
        <dbReference type="PROSITE" id="PS51737"/>
    </source>
</evidence>
<keyword evidence="7" id="KW-1185">Reference proteome</keyword>
<reference evidence="6 7" key="1">
    <citation type="submission" date="2018-10" db="EMBL/GenBank/DDBJ databases">
        <title>Bacillus Keqinensis sp. nov., a moderately halophilic bacterium isolated from a saline-alkaline lake.</title>
        <authorList>
            <person name="Wang H."/>
        </authorList>
    </citation>
    <scope>NUCLEOTIDE SEQUENCE [LARGE SCALE GENOMIC DNA]</scope>
    <source>
        <strain evidence="6 7">KQ-3</strain>
    </source>
</reference>
<evidence type="ECO:0000313" key="6">
    <source>
        <dbReference type="EMBL" id="RNA68798.1"/>
    </source>
</evidence>
<feature type="domain" description="Resolvase/invertase-type recombinase catalytic" evidence="4">
    <location>
        <begin position="11"/>
        <end position="163"/>
    </location>
</feature>
<dbReference type="Pfam" id="PF00239">
    <property type="entry name" value="Resolvase"/>
    <property type="match status" value="1"/>
</dbReference>
<dbReference type="Gene3D" id="3.90.1750.20">
    <property type="entry name" value="Putative Large Serine Recombinase, Chain B, Domain 2"/>
    <property type="match status" value="1"/>
</dbReference>
<dbReference type="InterPro" id="IPR011109">
    <property type="entry name" value="DNA_bind_recombinase_dom"/>
</dbReference>
<protein>
    <recommendedName>
        <fullName evidence="8">Recombinase family protein</fullName>
    </recommendedName>
</protein>
<comment type="caution">
    <text evidence="6">The sequence shown here is derived from an EMBL/GenBank/DDBJ whole genome shotgun (WGS) entry which is preliminary data.</text>
</comment>
<evidence type="ECO:0000256" key="1">
    <source>
        <dbReference type="ARBA" id="ARBA00023125"/>
    </source>
</evidence>
<dbReference type="InterPro" id="IPR038109">
    <property type="entry name" value="DNA_bind_recomb_sf"/>
</dbReference>
<evidence type="ECO:0000256" key="2">
    <source>
        <dbReference type="ARBA" id="ARBA00023172"/>
    </source>
</evidence>
<gene>
    <name evidence="6" type="ORF">EBO34_02200</name>
</gene>
<dbReference type="InterPro" id="IPR050639">
    <property type="entry name" value="SSR_resolvase"/>
</dbReference>
<evidence type="ECO:0000256" key="3">
    <source>
        <dbReference type="SAM" id="Coils"/>
    </source>
</evidence>
<dbReference type="Proteomes" id="UP000278746">
    <property type="component" value="Unassembled WGS sequence"/>
</dbReference>
<dbReference type="InterPro" id="IPR036162">
    <property type="entry name" value="Resolvase-like_N_sf"/>
</dbReference>
<feature type="domain" description="Recombinase" evidence="5">
    <location>
        <begin position="177"/>
        <end position="281"/>
    </location>
</feature>
<dbReference type="GO" id="GO:0003677">
    <property type="term" value="F:DNA binding"/>
    <property type="evidence" value="ECO:0007669"/>
    <property type="project" value="UniProtKB-KW"/>
</dbReference>
<evidence type="ECO:0000313" key="7">
    <source>
        <dbReference type="Proteomes" id="UP000278746"/>
    </source>
</evidence>
<keyword evidence="1" id="KW-0238">DNA-binding</keyword>
<sequence length="476" mass="55132">MTYTRSDSVGKTVIYIRQSLGNDKQKLSSDTQLKFCSDLAKEKGFLVWKVYSDYNVSGRTTEIKERLQLYELLQEIKLGKIGRVITYKRDRLSRNAHQYSEIMNDYINKYNVEVLFAASNEPPAFKGNVGEFLELILGGVSQYEGDNINKKLLDSRKAKLRTGQEKNVLYWAGGTAPFGFKVKEGVLVPCPQNQKTVEKAFRIFEENLFEDGSLIHSISQVAKSLNIADSTLKRIIRSEFHMGKVKQVVDGEEFISELEKPAVGIESWQLANQNLTLYEKKQFEKSPLPTLYLLYFIQCGYCETKMYNPERSVFYRCSNHKKLHFCNAHELELEVFSALKKHITEQLKIYQERIQEAVINKFKAEVLRRVDEVKQSITNADSEIKRLGEQSLAHSSNKITQKLQKTFSKLRDLESSLSDLDRKKLEIEGWDKLSPTLNVEDAYSFDPVMEAYLSWIKIIYWTKEGLQYEFHFLGDE</sequence>
<evidence type="ECO:0008006" key="8">
    <source>
        <dbReference type="Google" id="ProtNLM"/>
    </source>
</evidence>
<dbReference type="InterPro" id="IPR006119">
    <property type="entry name" value="Resolv_N"/>
</dbReference>
<dbReference type="CDD" id="cd00338">
    <property type="entry name" value="Ser_Recombinase"/>
    <property type="match status" value="1"/>
</dbReference>
<accession>A0A3M7TT39</accession>
<dbReference type="OrthoDB" id="2757355at2"/>
<dbReference type="Gene3D" id="3.40.50.1390">
    <property type="entry name" value="Resolvase, N-terminal catalytic domain"/>
    <property type="match status" value="1"/>
</dbReference>
<name>A0A3M7TT39_9BACI</name>
<dbReference type="AlphaFoldDB" id="A0A3M7TT39"/>
<evidence type="ECO:0000259" key="4">
    <source>
        <dbReference type="PROSITE" id="PS51736"/>
    </source>
</evidence>
<keyword evidence="2" id="KW-0233">DNA recombination</keyword>
<keyword evidence="3" id="KW-0175">Coiled coil</keyword>
<organism evidence="6 7">
    <name type="scientific">Alteribacter keqinensis</name>
    <dbReference type="NCBI Taxonomy" id="2483800"/>
    <lineage>
        <taxon>Bacteria</taxon>
        <taxon>Bacillati</taxon>
        <taxon>Bacillota</taxon>
        <taxon>Bacilli</taxon>
        <taxon>Bacillales</taxon>
        <taxon>Bacillaceae</taxon>
        <taxon>Alteribacter</taxon>
    </lineage>
</organism>
<dbReference type="PANTHER" id="PTHR30461">
    <property type="entry name" value="DNA-INVERTASE FROM LAMBDOID PROPHAGE"/>
    <property type="match status" value="1"/>
</dbReference>
<proteinExistence type="predicted"/>
<dbReference type="PROSITE" id="PS51736">
    <property type="entry name" value="RECOMBINASES_3"/>
    <property type="match status" value="1"/>
</dbReference>
<dbReference type="PANTHER" id="PTHR30461:SF2">
    <property type="entry name" value="SERINE RECOMBINASE PINE-RELATED"/>
    <property type="match status" value="1"/>
</dbReference>
<dbReference type="EMBL" id="RHIB01000001">
    <property type="protein sequence ID" value="RNA68798.1"/>
    <property type="molecule type" value="Genomic_DNA"/>
</dbReference>
<dbReference type="SMART" id="SM00857">
    <property type="entry name" value="Resolvase"/>
    <property type="match status" value="1"/>
</dbReference>
<dbReference type="SUPFAM" id="SSF53041">
    <property type="entry name" value="Resolvase-like"/>
    <property type="match status" value="1"/>
</dbReference>
<dbReference type="GO" id="GO:0000150">
    <property type="term" value="F:DNA strand exchange activity"/>
    <property type="evidence" value="ECO:0007669"/>
    <property type="project" value="InterPro"/>
</dbReference>
<dbReference type="PROSITE" id="PS51737">
    <property type="entry name" value="RECOMBINASE_DNA_BIND"/>
    <property type="match status" value="1"/>
</dbReference>
<feature type="coiled-coil region" evidence="3">
    <location>
        <begin position="340"/>
        <end position="423"/>
    </location>
</feature>